<gene>
    <name evidence="12" type="ORF">CC80DRAFT_143187</name>
</gene>
<keyword evidence="5" id="KW-0336">GPI-anchor</keyword>
<evidence type="ECO:0000256" key="6">
    <source>
        <dbReference type="ARBA" id="ARBA00022729"/>
    </source>
</evidence>
<sequence>MKGSIALLVSGLATQQVAATWNRQATNYNTPQYNNNECSDKQNKGFDWSDLKEGQKDFDYGDFKFGGGWSCSNKFGKRDLLTKRTFNSKCVKNTVSKEKPATFSCDKRKEGFSVKEIDVSVDHDVDLTFHYKMGDGSICKHTAPCKKEGTTVKNTQCGGARSVEVYLGNSKEGKKSCDIGLHRIGFDCTPGKTYNPIPPYTPAPPKSSSTQPPKTSSVGTTSKASSTLVSSSSYAASSSSKASSSSAASSSHASSSYSSVASTSHASSSTLSSATKPSTPATSSVVSSSSQASSSTASSSKPASSSASSSSIGYTPVSSVPSVPASSKPTTSTPAGSTTTPASSSIGYTPVSSVPSVPASSKPISSSAGSSSVGYTPVSSVPSAPSTPAGSTTAPASSKPSTPVVSSTPSAAPSGPAYPPASPPDVLPKCLNTWLQINTQCKDNTDNACYCKIPDFTKNVIDCVASYSTTEEAQKALQYFIGICAADVPKNPGIVSNCPSNIPINPTTPVAAPPPAGTKPATTYAPGSASVPVQAPSPSAPVQAPAPSAPISAPAPGVPSTTVLVGSTTYTVPQVVFSTGNPSTVAPGAPAPSGYEPINLVPGTTPAPAPATTTGAPYPVPSGLTSVVKPTGTGAVSPSKPAELFPGAASSLQMQIPAAFVAVLAFFAL</sequence>
<evidence type="ECO:0000256" key="7">
    <source>
        <dbReference type="ARBA" id="ARBA00023157"/>
    </source>
</evidence>
<feature type="region of interest" description="Disordered" evidence="9">
    <location>
        <begin position="195"/>
        <end position="223"/>
    </location>
</feature>
<keyword evidence="7" id="KW-1015">Disulfide bond</keyword>
<keyword evidence="4" id="KW-0964">Secreted</keyword>
<organism evidence="12 13">
    <name type="scientific">Byssothecium circinans</name>
    <dbReference type="NCBI Taxonomy" id="147558"/>
    <lineage>
        <taxon>Eukaryota</taxon>
        <taxon>Fungi</taxon>
        <taxon>Dikarya</taxon>
        <taxon>Ascomycota</taxon>
        <taxon>Pezizomycotina</taxon>
        <taxon>Dothideomycetes</taxon>
        <taxon>Pleosporomycetidae</taxon>
        <taxon>Pleosporales</taxon>
        <taxon>Massarineae</taxon>
        <taxon>Massarinaceae</taxon>
        <taxon>Byssothecium</taxon>
    </lineage>
</organism>
<feature type="compositionally biased region" description="Pro residues" evidence="9">
    <location>
        <begin position="196"/>
        <end position="205"/>
    </location>
</feature>
<proteinExistence type="inferred from homology"/>
<evidence type="ECO:0000256" key="9">
    <source>
        <dbReference type="SAM" id="MobiDB-lite"/>
    </source>
</evidence>
<comment type="subcellular location">
    <subcellularLocation>
        <location evidence="1">Membrane</location>
        <topology evidence="1">Lipid-anchor</topology>
        <topology evidence="1">GPI-anchor</topology>
    </subcellularLocation>
    <subcellularLocation>
        <location evidence="2">Secreted</location>
    </subcellularLocation>
</comment>
<evidence type="ECO:0000256" key="4">
    <source>
        <dbReference type="ARBA" id="ARBA00022525"/>
    </source>
</evidence>
<evidence type="ECO:0000313" key="13">
    <source>
        <dbReference type="Proteomes" id="UP000800035"/>
    </source>
</evidence>
<feature type="region of interest" description="Disordered" evidence="9">
    <location>
        <begin position="509"/>
        <end position="550"/>
    </location>
</feature>
<evidence type="ECO:0000256" key="8">
    <source>
        <dbReference type="ARBA" id="ARBA00023288"/>
    </source>
</evidence>
<dbReference type="InterPro" id="IPR008427">
    <property type="entry name" value="Extracellular_membr_CFEM_dom"/>
</dbReference>
<dbReference type="AlphaFoldDB" id="A0A6A5TXH0"/>
<feature type="region of interest" description="Disordered" evidence="9">
    <location>
        <begin position="268"/>
        <end position="421"/>
    </location>
</feature>
<evidence type="ECO:0000256" key="5">
    <source>
        <dbReference type="ARBA" id="ARBA00022622"/>
    </source>
</evidence>
<keyword evidence="6 10" id="KW-0732">Signal</keyword>
<dbReference type="GO" id="GO:0005576">
    <property type="term" value="C:extracellular region"/>
    <property type="evidence" value="ECO:0007669"/>
    <property type="project" value="UniProtKB-SubCell"/>
</dbReference>
<evidence type="ECO:0000259" key="11">
    <source>
        <dbReference type="Pfam" id="PF05730"/>
    </source>
</evidence>
<feature type="compositionally biased region" description="Low complexity" evidence="9">
    <location>
        <begin position="206"/>
        <end position="223"/>
    </location>
</feature>
<dbReference type="EMBL" id="ML977003">
    <property type="protein sequence ID" value="KAF1953647.1"/>
    <property type="molecule type" value="Genomic_DNA"/>
</dbReference>
<keyword evidence="8" id="KW-0449">Lipoprotein</keyword>
<dbReference type="GO" id="GO:0098552">
    <property type="term" value="C:side of membrane"/>
    <property type="evidence" value="ECO:0007669"/>
    <property type="project" value="UniProtKB-KW"/>
</dbReference>
<protein>
    <recommendedName>
        <fullName evidence="11">CFEM domain-containing protein</fullName>
    </recommendedName>
</protein>
<keyword evidence="5" id="KW-0325">Glycoprotein</keyword>
<feature type="compositionally biased region" description="Low complexity" evidence="9">
    <location>
        <begin position="518"/>
        <end position="550"/>
    </location>
</feature>
<dbReference type="Pfam" id="PF05730">
    <property type="entry name" value="CFEM"/>
    <property type="match status" value="1"/>
</dbReference>
<comment type="similarity">
    <text evidence="3">Belongs to the RBT5 family.</text>
</comment>
<feature type="chain" id="PRO_5025464737" description="CFEM domain-containing protein" evidence="10">
    <location>
        <begin position="20"/>
        <end position="669"/>
    </location>
</feature>
<keyword evidence="13" id="KW-1185">Reference proteome</keyword>
<dbReference type="OrthoDB" id="5431405at2759"/>
<evidence type="ECO:0000256" key="10">
    <source>
        <dbReference type="SAM" id="SignalP"/>
    </source>
</evidence>
<keyword evidence="5" id="KW-0472">Membrane</keyword>
<feature type="domain" description="CFEM" evidence="11">
    <location>
        <begin position="421"/>
        <end position="485"/>
    </location>
</feature>
<feature type="compositionally biased region" description="Low complexity" evidence="9">
    <location>
        <begin position="268"/>
        <end position="415"/>
    </location>
</feature>
<name>A0A6A5TXH0_9PLEO</name>
<evidence type="ECO:0000256" key="3">
    <source>
        <dbReference type="ARBA" id="ARBA00010031"/>
    </source>
</evidence>
<evidence type="ECO:0000256" key="2">
    <source>
        <dbReference type="ARBA" id="ARBA00004613"/>
    </source>
</evidence>
<evidence type="ECO:0000313" key="12">
    <source>
        <dbReference type="EMBL" id="KAF1953647.1"/>
    </source>
</evidence>
<accession>A0A6A5TXH0</accession>
<feature type="signal peptide" evidence="10">
    <location>
        <begin position="1"/>
        <end position="19"/>
    </location>
</feature>
<evidence type="ECO:0000256" key="1">
    <source>
        <dbReference type="ARBA" id="ARBA00004589"/>
    </source>
</evidence>
<dbReference type="Proteomes" id="UP000800035">
    <property type="component" value="Unassembled WGS sequence"/>
</dbReference>
<reference evidence="12" key="1">
    <citation type="journal article" date="2020" name="Stud. Mycol.">
        <title>101 Dothideomycetes genomes: a test case for predicting lifestyles and emergence of pathogens.</title>
        <authorList>
            <person name="Haridas S."/>
            <person name="Albert R."/>
            <person name="Binder M."/>
            <person name="Bloem J."/>
            <person name="Labutti K."/>
            <person name="Salamov A."/>
            <person name="Andreopoulos B."/>
            <person name="Baker S."/>
            <person name="Barry K."/>
            <person name="Bills G."/>
            <person name="Bluhm B."/>
            <person name="Cannon C."/>
            <person name="Castanera R."/>
            <person name="Culley D."/>
            <person name="Daum C."/>
            <person name="Ezra D."/>
            <person name="Gonzalez J."/>
            <person name="Henrissat B."/>
            <person name="Kuo A."/>
            <person name="Liang C."/>
            <person name="Lipzen A."/>
            <person name="Lutzoni F."/>
            <person name="Magnuson J."/>
            <person name="Mondo S."/>
            <person name="Nolan M."/>
            <person name="Ohm R."/>
            <person name="Pangilinan J."/>
            <person name="Park H.-J."/>
            <person name="Ramirez L."/>
            <person name="Alfaro M."/>
            <person name="Sun H."/>
            <person name="Tritt A."/>
            <person name="Yoshinaga Y."/>
            <person name="Zwiers L.-H."/>
            <person name="Turgeon B."/>
            <person name="Goodwin S."/>
            <person name="Spatafora J."/>
            <person name="Crous P."/>
            <person name="Grigoriev I."/>
        </authorList>
    </citation>
    <scope>NUCLEOTIDE SEQUENCE</scope>
    <source>
        <strain evidence="12">CBS 675.92</strain>
    </source>
</reference>